<dbReference type="Pfam" id="PF10318">
    <property type="entry name" value="7TM_GPCR_Srh"/>
    <property type="match status" value="1"/>
</dbReference>
<keyword evidence="3" id="KW-1185">Reference proteome</keyword>
<sequence length="417" mass="46903">MYRQAKRRHRAGRTEGRPVRLLICPARRAAGAKAQTRAIAASRPGDLGDGRRRKRRELLVVVERRCDVFVINANKPIVFVCRRLGFNTAWPSYLRDTILVEAMTESHLNVTVFALTVFDVLLEPYFLFLVIRKSSPGMRIYGRFLIACSVCNSMSSIAFSIASPVVSFSDHKFCVVSSTFPPIYIWILWQVAFTFTVIQLQLSLLMLIYASYEISHPFGGLDFRSKWFWVSLPIFILAPAIAYVTSNYIAIITLECYDMSFHGSGLGIMLFLFVYGFFYSSISALAILKIRRFSTKSASKMSASTFKLINNVVKNFLITSGIVAVLISTPVITAVTLNLLSLPEASSLAFSIALKTISSYASVSTSASIFIFTSYRQFTLQMLRRVLRFKEQEISESTAMFSITSVHPKNCVELERS</sequence>
<dbReference type="EMBL" id="AZBU02000006">
    <property type="protein sequence ID" value="TKR72719.1"/>
    <property type="molecule type" value="Genomic_DNA"/>
</dbReference>
<feature type="transmembrane region" description="Helical" evidence="1">
    <location>
        <begin position="140"/>
        <end position="163"/>
    </location>
</feature>
<feature type="transmembrane region" description="Helical" evidence="1">
    <location>
        <begin position="227"/>
        <end position="254"/>
    </location>
</feature>
<evidence type="ECO:0000256" key="1">
    <source>
        <dbReference type="SAM" id="Phobius"/>
    </source>
</evidence>
<evidence type="ECO:0008006" key="4">
    <source>
        <dbReference type="Google" id="ProtNLM"/>
    </source>
</evidence>
<comment type="caution">
    <text evidence="2">The sequence shown here is derived from an EMBL/GenBank/DDBJ whole genome shotgun (WGS) entry which is preliminary data.</text>
</comment>
<gene>
    <name evidence="2" type="ORF">L596_020126</name>
</gene>
<proteinExistence type="predicted"/>
<dbReference type="AlphaFoldDB" id="A0A4U5MSL6"/>
<feature type="transmembrane region" description="Helical" evidence="1">
    <location>
        <begin position="266"/>
        <end position="288"/>
    </location>
</feature>
<reference evidence="2 3" key="2">
    <citation type="journal article" date="2019" name="G3 (Bethesda)">
        <title>Hybrid Assembly of the Genome of the Entomopathogenic Nematode Steinernema carpocapsae Identifies the X-Chromosome.</title>
        <authorList>
            <person name="Serra L."/>
            <person name="Macchietto M."/>
            <person name="Macias-Munoz A."/>
            <person name="McGill C.J."/>
            <person name="Rodriguez I.M."/>
            <person name="Rodriguez B."/>
            <person name="Murad R."/>
            <person name="Mortazavi A."/>
        </authorList>
    </citation>
    <scope>NUCLEOTIDE SEQUENCE [LARGE SCALE GENOMIC DNA]</scope>
    <source>
        <strain evidence="2 3">ALL</strain>
    </source>
</reference>
<feature type="transmembrane region" description="Helical" evidence="1">
    <location>
        <begin position="316"/>
        <end position="337"/>
    </location>
</feature>
<reference evidence="2 3" key="1">
    <citation type="journal article" date="2015" name="Genome Biol.">
        <title>Comparative genomics of Steinernema reveals deeply conserved gene regulatory networks.</title>
        <authorList>
            <person name="Dillman A.R."/>
            <person name="Macchietto M."/>
            <person name="Porter C.F."/>
            <person name="Rogers A."/>
            <person name="Williams B."/>
            <person name="Antoshechkin I."/>
            <person name="Lee M.M."/>
            <person name="Goodwin Z."/>
            <person name="Lu X."/>
            <person name="Lewis E.E."/>
            <person name="Goodrich-Blair H."/>
            <person name="Stock S.P."/>
            <person name="Adams B.J."/>
            <person name="Sternberg P.W."/>
            <person name="Mortazavi A."/>
        </authorList>
    </citation>
    <scope>NUCLEOTIDE SEQUENCE [LARGE SCALE GENOMIC DNA]</scope>
    <source>
        <strain evidence="2 3">ALL</strain>
    </source>
</reference>
<evidence type="ECO:0000313" key="2">
    <source>
        <dbReference type="EMBL" id="TKR72719.1"/>
    </source>
</evidence>
<keyword evidence="1" id="KW-0812">Transmembrane</keyword>
<feature type="transmembrane region" description="Helical" evidence="1">
    <location>
        <begin position="183"/>
        <end position="207"/>
    </location>
</feature>
<dbReference type="InterPro" id="IPR019422">
    <property type="entry name" value="7TM_GPCR_serpentine_rcpt_Srh"/>
</dbReference>
<protein>
    <recommendedName>
        <fullName evidence="4">G-protein coupled receptors family 1 profile domain-containing protein</fullName>
    </recommendedName>
</protein>
<feature type="transmembrane region" description="Helical" evidence="1">
    <location>
        <begin position="357"/>
        <end position="375"/>
    </location>
</feature>
<organism evidence="2 3">
    <name type="scientific">Steinernema carpocapsae</name>
    <name type="common">Entomopathogenic nematode</name>
    <dbReference type="NCBI Taxonomy" id="34508"/>
    <lineage>
        <taxon>Eukaryota</taxon>
        <taxon>Metazoa</taxon>
        <taxon>Ecdysozoa</taxon>
        <taxon>Nematoda</taxon>
        <taxon>Chromadorea</taxon>
        <taxon>Rhabditida</taxon>
        <taxon>Tylenchina</taxon>
        <taxon>Panagrolaimomorpha</taxon>
        <taxon>Strongyloidoidea</taxon>
        <taxon>Steinernematidae</taxon>
        <taxon>Steinernema</taxon>
    </lineage>
</organism>
<keyword evidence="1" id="KW-1133">Transmembrane helix</keyword>
<dbReference type="Proteomes" id="UP000298663">
    <property type="component" value="Unassembled WGS sequence"/>
</dbReference>
<accession>A0A4U5MSL6</accession>
<name>A0A4U5MSL6_STECR</name>
<keyword evidence="1" id="KW-0472">Membrane</keyword>
<evidence type="ECO:0000313" key="3">
    <source>
        <dbReference type="Proteomes" id="UP000298663"/>
    </source>
</evidence>